<dbReference type="AlphaFoldDB" id="A0A4V0WQ29"/>
<comment type="caution">
    <text evidence="2">The sequence shown here is derived from an EMBL/GenBank/DDBJ whole genome shotgun (WGS) entry which is preliminary data.</text>
</comment>
<evidence type="ECO:0000259" key="1">
    <source>
        <dbReference type="Pfam" id="PF04734"/>
    </source>
</evidence>
<reference evidence="3" key="1">
    <citation type="submission" date="2019-02" db="EMBL/GenBank/DDBJ databases">
        <title>Draft genome sequence of Enterococcus sp. Gos25-1.</title>
        <authorList>
            <person name="Tanaka N."/>
            <person name="Shiwa Y."/>
            <person name="Fujita N."/>
        </authorList>
    </citation>
    <scope>NUCLEOTIDE SEQUENCE [LARGE SCALE GENOMIC DNA]</scope>
    <source>
        <strain evidence="3">Gos25-1</strain>
    </source>
</reference>
<dbReference type="RefSeq" id="WP_175580165.1">
    <property type="nucleotide sequence ID" value="NZ_BJCC01000052.1"/>
</dbReference>
<accession>A0A4V0WQ29</accession>
<gene>
    <name evidence="2" type="ORF">NRIC_38100</name>
</gene>
<organism evidence="2 3">
    <name type="scientific">Enterococcus florum</name>
    <dbReference type="NCBI Taxonomy" id="2480627"/>
    <lineage>
        <taxon>Bacteria</taxon>
        <taxon>Bacillati</taxon>
        <taxon>Bacillota</taxon>
        <taxon>Bacilli</taxon>
        <taxon>Lactobacillales</taxon>
        <taxon>Enterococcaceae</taxon>
        <taxon>Enterococcus</taxon>
    </lineage>
</organism>
<dbReference type="InterPro" id="IPR031329">
    <property type="entry name" value="NEUT/ALK_ceramidase_N"/>
</dbReference>
<keyword evidence="3" id="KW-1185">Reference proteome</keyword>
<sequence>MTYLLGYSQEKITPDIVLPMGGYFPLRTSVGIHDPLYVKTHCIYNKKTKELFAFASLDTLAVDNKLKQYIESKVTFVLKDIISSFHLYIFATHTHSGPTGILDTGTALKKPLSKIFGEFDQEYLDFCGDKTTDSIISAFNDLNSFTYKVATTFTDKIGCNRNEIGGHCDFDIFIIEFSTAKNKTILVNYSCHPTVLDIKNQFISSDYLFSFYEEMEKNYQLVQFINGSCANISTRFTRSEASYEEADFFGHILAKEVFNASYSLEKELKDIRFISDFYSAKTKNSEMHYQDDKSNFAYKVSKALNRHKQNPTEITRANMITIDSTKSVPLLSLPFSIIRFDDYFFVTIPGEATSELTSKLRINKKIKIFGLCNDYLFYFANNNYFDKSYYEASSSFLKKGEAEKWFLYIESKLKEIDF</sequence>
<name>A0A4V0WQ29_9ENTE</name>
<dbReference type="EMBL" id="BJCC01000052">
    <property type="protein sequence ID" value="GCF95919.1"/>
    <property type="molecule type" value="Genomic_DNA"/>
</dbReference>
<evidence type="ECO:0000313" key="3">
    <source>
        <dbReference type="Proteomes" id="UP000290567"/>
    </source>
</evidence>
<protein>
    <recommendedName>
        <fullName evidence="1">Neutral/alkaline non-lysosomal ceramidase N-terminal domain-containing protein</fullName>
    </recommendedName>
</protein>
<dbReference type="Proteomes" id="UP000290567">
    <property type="component" value="Unassembled WGS sequence"/>
</dbReference>
<dbReference type="Pfam" id="PF04734">
    <property type="entry name" value="Ceramidase_alk"/>
    <property type="match status" value="1"/>
</dbReference>
<feature type="domain" description="Neutral/alkaline non-lysosomal ceramidase N-terminal" evidence="1">
    <location>
        <begin position="3"/>
        <end position="207"/>
    </location>
</feature>
<evidence type="ECO:0000313" key="2">
    <source>
        <dbReference type="EMBL" id="GCF95919.1"/>
    </source>
</evidence>
<proteinExistence type="predicted"/>